<accession>A0ABX7PXS7</accession>
<evidence type="ECO:0000313" key="2">
    <source>
        <dbReference type="Proteomes" id="UP000663088"/>
    </source>
</evidence>
<sequence length="188" mass="20662">MAKFVSLLFPSSVFSLAILLVIVFLSSCSPISGRIMKEAQGSPSFTEIKKNPNRYKNKMVILGGTIAQVKNLKNKSYIEIIQNPLDNTDYPLDSSKSSGRFLVLTSRFIDPELYSVGKKITVAGRIIGGQPGVIGQRTYVYPLIAASQIHLWPSYSASEYDYQAVGMGMGPFMGPSWGWGGYGPGFFW</sequence>
<proteinExistence type="predicted"/>
<dbReference type="PANTHER" id="PTHR37530:SF1">
    <property type="entry name" value="OUTER MEMBRANE PROTEIN SLP"/>
    <property type="match status" value="1"/>
</dbReference>
<organism evidence="1 2">
    <name type="scientific">Candidatus Methylacidiphilum infernorum</name>
    <dbReference type="NCBI Taxonomy" id="511746"/>
    <lineage>
        <taxon>Bacteria</taxon>
        <taxon>Pseudomonadati</taxon>
        <taxon>Verrucomicrobiota</taxon>
        <taxon>Methylacidiphilae</taxon>
        <taxon>Methylacidiphilales</taxon>
        <taxon>Methylacidiphilaceae</taxon>
        <taxon>Methylacidiphilum (ex Ratnadevi et al. 2023)</taxon>
    </lineage>
</organism>
<keyword evidence="2" id="KW-1185">Reference proteome</keyword>
<evidence type="ECO:0000313" key="1">
    <source>
        <dbReference type="EMBL" id="QSR87458.1"/>
    </source>
</evidence>
<dbReference type="Pfam" id="PF03843">
    <property type="entry name" value="Slp"/>
    <property type="match status" value="1"/>
</dbReference>
<dbReference type="RefSeq" id="WP_206847905.1">
    <property type="nucleotide sequence ID" value="NZ_CP065956.1"/>
</dbReference>
<dbReference type="InterPro" id="IPR004658">
    <property type="entry name" value="OMP_Slp"/>
</dbReference>
<reference evidence="1 2" key="1">
    <citation type="submission" date="2020-12" db="EMBL/GenBank/DDBJ databases">
        <authorList>
            <person name="Awala S.I."/>
            <person name="Gwak J.-H."/>
            <person name="Kim S.-J."/>
            <person name="Rhee S.-K."/>
        </authorList>
    </citation>
    <scope>NUCLEOTIDE SEQUENCE [LARGE SCALE GENOMIC DNA]</scope>
    <source>
        <strain evidence="1 2">IT5</strain>
    </source>
</reference>
<name>A0ABX7PXS7_9BACT</name>
<dbReference type="Proteomes" id="UP000663088">
    <property type="component" value="Chromosome"/>
</dbReference>
<keyword evidence="1" id="KW-0449">Lipoprotein</keyword>
<dbReference type="PIRSF" id="PIRSF004982">
    <property type="entry name" value="SlP"/>
    <property type="match status" value="1"/>
</dbReference>
<dbReference type="PANTHER" id="PTHR37530">
    <property type="entry name" value="OUTER MEMBRANE PROTEIN SLP"/>
    <property type="match status" value="1"/>
</dbReference>
<dbReference type="PROSITE" id="PS51257">
    <property type="entry name" value="PROKAR_LIPOPROTEIN"/>
    <property type="match status" value="1"/>
</dbReference>
<gene>
    <name evidence="1" type="ORF">EM20IM_03810</name>
</gene>
<protein>
    <submittedName>
        <fullName evidence="1">Slp family lipoprotein</fullName>
    </submittedName>
</protein>
<dbReference type="EMBL" id="CP065956">
    <property type="protein sequence ID" value="QSR87458.1"/>
    <property type="molecule type" value="Genomic_DNA"/>
</dbReference>